<evidence type="ECO:0000256" key="3">
    <source>
        <dbReference type="ARBA" id="ARBA00022629"/>
    </source>
</evidence>
<dbReference type="Gene3D" id="3.30.420.40">
    <property type="match status" value="2"/>
</dbReference>
<proteinExistence type="inferred from homology"/>
<dbReference type="AlphaFoldDB" id="A0A9E8LSR5"/>
<evidence type="ECO:0000256" key="2">
    <source>
        <dbReference type="ARBA" id="ARBA00006479"/>
    </source>
</evidence>
<dbReference type="InterPro" id="IPR036390">
    <property type="entry name" value="WH_DNA-bd_sf"/>
</dbReference>
<sequence>MKKESSLKGGKKVKDIKTGSKELIKEINRYKVLNIIRKKQPINRVEISKACNLGTSTLSYIIDELTNQQLIKEVGESSSTGGRRAKLYEFNEDFGLVVSVKIEEEQIILAITDMNADVIDLKKVGFERKSSPNIVVNLIIDGILKLVEKNQREYSQIRGIGILSSGLINRQKGVILRSSMLGWKNVHIAEMVQKNFHDIPVFVDKNINGYTLAELWKGEGKESKDFLVVSIGAGLGLSIVKDYKIYYGFVGGAGEFGHTTIVVDGYRCHCGQQGCLEMYASEFYFQNKGKELLSQYPNSSLKSFYFHEVAQQAMKGDELANRLIKEMSTYLGIGIRNLINTFNPEKVILAGEGMNDSQLFIKHVKEIAYDNFFSRADVSTKLLESKLNDSAWLMGGALLVINHIFQAPIYEEVKE</sequence>
<protein>
    <submittedName>
        <fullName evidence="4">ROK family protein</fullName>
    </submittedName>
</protein>
<dbReference type="Proteomes" id="UP001164718">
    <property type="component" value="Chromosome"/>
</dbReference>
<dbReference type="InterPro" id="IPR036388">
    <property type="entry name" value="WH-like_DNA-bd_sf"/>
</dbReference>
<organism evidence="4 5">
    <name type="scientific">Fervidibacillus albus</name>
    <dbReference type="NCBI Taxonomy" id="2980026"/>
    <lineage>
        <taxon>Bacteria</taxon>
        <taxon>Bacillati</taxon>
        <taxon>Bacillota</taxon>
        <taxon>Bacilli</taxon>
        <taxon>Bacillales</taxon>
        <taxon>Bacillaceae</taxon>
        <taxon>Fervidibacillus</taxon>
    </lineage>
</organism>
<dbReference type="RefSeq" id="WP_275416707.1">
    <property type="nucleotide sequence ID" value="NZ_CP106878.1"/>
</dbReference>
<dbReference type="PANTHER" id="PTHR18964">
    <property type="entry name" value="ROK (REPRESSOR, ORF, KINASE) FAMILY"/>
    <property type="match status" value="1"/>
</dbReference>
<dbReference type="SUPFAM" id="SSF53067">
    <property type="entry name" value="Actin-like ATPase domain"/>
    <property type="match status" value="1"/>
</dbReference>
<dbReference type="PANTHER" id="PTHR18964:SF149">
    <property type="entry name" value="BIFUNCTIONAL UDP-N-ACETYLGLUCOSAMINE 2-EPIMERASE_N-ACETYLMANNOSAMINE KINASE"/>
    <property type="match status" value="1"/>
</dbReference>
<evidence type="ECO:0000313" key="4">
    <source>
        <dbReference type="EMBL" id="WAA08922.1"/>
    </source>
</evidence>
<gene>
    <name evidence="4" type="ORF">OE104_09925</name>
</gene>
<dbReference type="Gene3D" id="1.10.10.10">
    <property type="entry name" value="Winged helix-like DNA-binding domain superfamily/Winged helix DNA-binding domain"/>
    <property type="match status" value="1"/>
</dbReference>
<dbReference type="GO" id="GO:0042732">
    <property type="term" value="P:D-xylose metabolic process"/>
    <property type="evidence" value="ECO:0007669"/>
    <property type="project" value="UniProtKB-KW"/>
</dbReference>
<dbReference type="Pfam" id="PF13412">
    <property type="entry name" value="HTH_24"/>
    <property type="match status" value="1"/>
</dbReference>
<reference evidence="4" key="1">
    <citation type="submission" date="2022-09" db="EMBL/GenBank/DDBJ databases">
        <title>Complete Genomes of Fervidibacillus albus and Fervidibacillus halotolerans isolated from tidal flat sediments.</title>
        <authorList>
            <person name="Kwon K.K."/>
            <person name="Yang S.-H."/>
            <person name="Park M.J."/>
            <person name="Oh H.-M."/>
        </authorList>
    </citation>
    <scope>NUCLEOTIDE SEQUENCE</scope>
    <source>
        <strain evidence="4">MEBiC13591</strain>
    </source>
</reference>
<name>A0A9E8LSR5_9BACI</name>
<dbReference type="InterPro" id="IPR000600">
    <property type="entry name" value="ROK"/>
</dbReference>
<evidence type="ECO:0000313" key="5">
    <source>
        <dbReference type="Proteomes" id="UP001164718"/>
    </source>
</evidence>
<dbReference type="InterPro" id="IPR043129">
    <property type="entry name" value="ATPase_NBD"/>
</dbReference>
<dbReference type="EMBL" id="CP106878">
    <property type="protein sequence ID" value="WAA08922.1"/>
    <property type="molecule type" value="Genomic_DNA"/>
</dbReference>
<keyword evidence="3" id="KW-0859">Xylose metabolism</keyword>
<dbReference type="SUPFAM" id="SSF46785">
    <property type="entry name" value="Winged helix' DNA-binding domain"/>
    <property type="match status" value="1"/>
</dbReference>
<accession>A0A9E8LSR5</accession>
<comment type="function">
    <text evidence="1">Transcriptional repressor of xylose-utilizing enzymes.</text>
</comment>
<dbReference type="KEGG" id="faf:OE104_09925"/>
<dbReference type="Pfam" id="PF00480">
    <property type="entry name" value="ROK"/>
    <property type="match status" value="1"/>
</dbReference>
<comment type="similarity">
    <text evidence="2">Belongs to the ROK (NagC/XylR) family.</text>
</comment>
<keyword evidence="3" id="KW-0119">Carbohydrate metabolism</keyword>
<keyword evidence="5" id="KW-1185">Reference proteome</keyword>
<evidence type="ECO:0000256" key="1">
    <source>
        <dbReference type="ARBA" id="ARBA00002486"/>
    </source>
</evidence>